<evidence type="ECO:0000256" key="5">
    <source>
        <dbReference type="ARBA" id="ARBA00023004"/>
    </source>
</evidence>
<evidence type="ECO:0000256" key="6">
    <source>
        <dbReference type="ARBA" id="ARBA00023077"/>
    </source>
</evidence>
<dbReference type="PROSITE" id="PS01156">
    <property type="entry name" value="TONB_DEPENDENT_REC_2"/>
    <property type="match status" value="1"/>
</dbReference>
<evidence type="ECO:0000256" key="4">
    <source>
        <dbReference type="ARBA" id="ARBA00022729"/>
    </source>
</evidence>
<evidence type="ECO:0000256" key="9">
    <source>
        <dbReference type="RuleBase" id="RU003357"/>
    </source>
</evidence>
<dbReference type="PANTHER" id="PTHR40980:SF4">
    <property type="entry name" value="TONB-DEPENDENT RECEPTOR-LIKE BETA-BARREL DOMAIN-CONTAINING PROTEIN"/>
    <property type="match status" value="1"/>
</dbReference>
<gene>
    <name evidence="11" type="ORF">NCTC11388_03480</name>
</gene>
<dbReference type="SMART" id="SM00965">
    <property type="entry name" value="STN"/>
    <property type="match status" value="1"/>
</dbReference>
<dbReference type="InterPro" id="IPR036942">
    <property type="entry name" value="Beta-barrel_TonB_sf"/>
</dbReference>
<dbReference type="Pfam" id="PF00593">
    <property type="entry name" value="TonB_dep_Rec_b-barrel"/>
    <property type="match status" value="1"/>
</dbReference>
<comment type="similarity">
    <text evidence="9">Belongs to the TonB-dependent receptor family.</text>
</comment>
<organism evidence="11 12">
    <name type="scientific">Sphingobacterium spiritivorum</name>
    <name type="common">Flavobacterium spiritivorum</name>
    <dbReference type="NCBI Taxonomy" id="258"/>
    <lineage>
        <taxon>Bacteria</taxon>
        <taxon>Pseudomonadati</taxon>
        <taxon>Bacteroidota</taxon>
        <taxon>Sphingobacteriia</taxon>
        <taxon>Sphingobacteriales</taxon>
        <taxon>Sphingobacteriaceae</taxon>
        <taxon>Sphingobacterium</taxon>
    </lineage>
</organism>
<evidence type="ECO:0000256" key="7">
    <source>
        <dbReference type="ARBA" id="ARBA00023136"/>
    </source>
</evidence>
<dbReference type="InterPro" id="IPR037066">
    <property type="entry name" value="Plug_dom_sf"/>
</dbReference>
<dbReference type="InterPro" id="IPR011662">
    <property type="entry name" value="Secretin/TonB_short_N"/>
</dbReference>
<dbReference type="Proteomes" id="UP000254893">
    <property type="component" value="Unassembled WGS sequence"/>
</dbReference>
<evidence type="ECO:0000256" key="8">
    <source>
        <dbReference type="ARBA" id="ARBA00023237"/>
    </source>
</evidence>
<evidence type="ECO:0000256" key="2">
    <source>
        <dbReference type="ARBA" id="ARBA00022448"/>
    </source>
</evidence>
<evidence type="ECO:0000313" key="12">
    <source>
        <dbReference type="Proteomes" id="UP000254893"/>
    </source>
</evidence>
<dbReference type="AlphaFoldDB" id="A0A380CPL0"/>
<dbReference type="PANTHER" id="PTHR40980">
    <property type="entry name" value="PLUG DOMAIN-CONTAINING PROTEIN"/>
    <property type="match status" value="1"/>
</dbReference>
<keyword evidence="7 9" id="KW-0472">Membrane</keyword>
<comment type="subcellular location">
    <subcellularLocation>
        <location evidence="1 9">Cell outer membrane</location>
    </subcellularLocation>
</comment>
<evidence type="ECO:0000256" key="1">
    <source>
        <dbReference type="ARBA" id="ARBA00004442"/>
    </source>
</evidence>
<keyword evidence="6 9" id="KW-0798">TonB box</keyword>
<accession>A0A380CPL0</accession>
<dbReference type="GO" id="GO:0009279">
    <property type="term" value="C:cell outer membrane"/>
    <property type="evidence" value="ECO:0007669"/>
    <property type="project" value="UniProtKB-SubCell"/>
</dbReference>
<dbReference type="GO" id="GO:0006826">
    <property type="term" value="P:iron ion transport"/>
    <property type="evidence" value="ECO:0007669"/>
    <property type="project" value="UniProtKB-KW"/>
</dbReference>
<keyword evidence="5" id="KW-0408">Iron</keyword>
<keyword evidence="2" id="KW-0813">Transport</keyword>
<keyword evidence="8" id="KW-0998">Cell outer membrane</keyword>
<dbReference type="InterPro" id="IPR000531">
    <property type="entry name" value="Beta-barrel_TonB"/>
</dbReference>
<keyword evidence="4" id="KW-0732">Signal</keyword>
<name>A0A380CPL0_SPHSI</name>
<proteinExistence type="inferred from homology"/>
<dbReference type="Gene3D" id="2.170.130.10">
    <property type="entry name" value="TonB-dependent receptor, plug domain"/>
    <property type="match status" value="1"/>
</dbReference>
<dbReference type="Gene3D" id="2.60.40.1120">
    <property type="entry name" value="Carboxypeptidase-like, regulatory domain"/>
    <property type="match status" value="1"/>
</dbReference>
<evidence type="ECO:0000259" key="10">
    <source>
        <dbReference type="SMART" id="SM00965"/>
    </source>
</evidence>
<dbReference type="Pfam" id="PF07715">
    <property type="entry name" value="Plug"/>
    <property type="match status" value="1"/>
</dbReference>
<feature type="domain" description="Secretin/TonB short N-terminal" evidence="10">
    <location>
        <begin position="64"/>
        <end position="117"/>
    </location>
</feature>
<dbReference type="SUPFAM" id="SSF49464">
    <property type="entry name" value="Carboxypeptidase regulatory domain-like"/>
    <property type="match status" value="1"/>
</dbReference>
<keyword evidence="11" id="KW-0675">Receptor</keyword>
<dbReference type="InterPro" id="IPR010917">
    <property type="entry name" value="TonB_rcpt_CS"/>
</dbReference>
<dbReference type="SUPFAM" id="SSF56935">
    <property type="entry name" value="Porins"/>
    <property type="match status" value="1"/>
</dbReference>
<reference evidence="11 12" key="1">
    <citation type="submission" date="2018-06" db="EMBL/GenBank/DDBJ databases">
        <authorList>
            <consortium name="Pathogen Informatics"/>
            <person name="Doyle S."/>
        </authorList>
    </citation>
    <scope>NUCLEOTIDE SEQUENCE [LARGE SCALE GENOMIC DNA]</scope>
    <source>
        <strain evidence="11 12">NCTC11388</strain>
    </source>
</reference>
<dbReference type="Pfam" id="PF13620">
    <property type="entry name" value="CarboxypepD_reg"/>
    <property type="match status" value="1"/>
</dbReference>
<protein>
    <submittedName>
        <fullName evidence="11">Outer membrane cobalamin receptor protein</fullName>
    </submittedName>
</protein>
<evidence type="ECO:0000256" key="3">
    <source>
        <dbReference type="ARBA" id="ARBA00022496"/>
    </source>
</evidence>
<keyword evidence="3" id="KW-0406">Ion transport</keyword>
<dbReference type="EMBL" id="UGYW01000002">
    <property type="protein sequence ID" value="SUJ24313.1"/>
    <property type="molecule type" value="Genomic_DNA"/>
</dbReference>
<dbReference type="Gene3D" id="2.40.170.20">
    <property type="entry name" value="TonB-dependent receptor, beta-barrel domain"/>
    <property type="match status" value="1"/>
</dbReference>
<dbReference type="InterPro" id="IPR008969">
    <property type="entry name" value="CarboxyPept-like_regulatory"/>
</dbReference>
<keyword evidence="3" id="KW-0410">Iron transport</keyword>
<sequence length="1106" mass="125280">MQFNLYYLKFIMRTLLLSGLMMVFLMEMLLANSVNAQLLKKKITISVTGKNTAEALRHLEGQQVFIAYDPGKLNLDQKVTRSRKFVNSTVEDVLKHILSGTGVTYKEVGSYIMLQPLVVQQPGHVSGRIIDERGLGLPNATIRIVELNRNAQSGVDGSYSLRIPAGKYTLEVSYISYQTQRISHVQVQSGDITVLNIAMVAQTAQLAEAVVNTSFKKASVAGLYAAQKNAASVTDGISAEQIARTPDNDMGQVLKRITGLTTVDNKNVVVRGMSERYNQAMLDGVVIPSTSMNKRNFSFDIIPTEMVSNVVVNKTATPDMSSEFSGGQVSVNTLDIPTQNFTSIQVGTGTNSQTLGKDFYHLGKRYNSEYFGFYNSSVKLPDGMTPWYWTSGVEVPPPGIPGQTDDLTLLPNDPRPYSSLDAIAQSRRLSAEPLKLNKYKGMPNQNYRFSLGRVYDLENGMKLGFAASANIRNEQNIVKFNNVRSSNRGGFHFIDSVGLGQNGAGTSYRFNSSSGLVANIGLQGKDFKVSSKNMYARTYNSNYNEATRLNYEDLEQAPFREQYQLPEAMSLQQHQLNVEYLLPWSVKMEAMGAVNKIEQQILDERKLRYTLTTIVDGQPYFQTPNLRLPSQIGGDNLSRDSRMWTNVDETDYNWKFDFSKRFATGANISTLVKLGYQGWSKNRSLDVFRMLPAAARGSNIEQPYEVILDPQNIGKEINQAYYWAENINGRIFNGDMKNHAGYLMADQKLWEKLRLVYGVRMEYYRLNNQQAEYWDRTSGVVNKYLEYRDLVEDKNWRALPSVNATYSVTNDFNVRASYSRTAIRPDFRETSFFGFYDYELDANISGGLMTSSLVDNADIRFEWYPGAGEIISLTGYYKYLDKPVELVMDPRLNTQKYFVFVNMESARNLGVEMEVRKNLSFVSSQEWLSKFYVYANGTLLKSSVKTLSPWYVDANQDNALVQAKGADQDRPLMGQSPWLLNLGLSYWGDYYGATASYNQRGPRTNLANTSPNLVEYELAPRQLDFQIYARLFKKKAEIKFNMANLLNEWTRFYTNTEAYEMITPGKEADGFRLVKGDNKYNKGDGDTITYRKQDGRRFNLSFTYNF</sequence>
<dbReference type="InterPro" id="IPR012910">
    <property type="entry name" value="Plug_dom"/>
</dbReference>
<evidence type="ECO:0000313" key="11">
    <source>
        <dbReference type="EMBL" id="SUJ24313.1"/>
    </source>
</evidence>